<dbReference type="InterPro" id="IPR009937">
    <property type="entry name" value="Phage_holin_3_6"/>
</dbReference>
<dbReference type="AlphaFoldDB" id="A0A150T3E9"/>
<feature type="transmembrane region" description="Helical" evidence="1">
    <location>
        <begin position="80"/>
        <end position="100"/>
    </location>
</feature>
<evidence type="ECO:0000256" key="1">
    <source>
        <dbReference type="SAM" id="Phobius"/>
    </source>
</evidence>
<keyword evidence="1" id="KW-1133">Transmembrane helix</keyword>
<evidence type="ECO:0000313" key="2">
    <source>
        <dbReference type="EMBL" id="KYF99230.1"/>
    </source>
</evidence>
<dbReference type="Pfam" id="PF07332">
    <property type="entry name" value="Phage_holin_3_6"/>
    <property type="match status" value="1"/>
</dbReference>
<name>A0A150T3E9_SORCE</name>
<dbReference type="EMBL" id="JEMB01000142">
    <property type="protein sequence ID" value="KYF99230.1"/>
    <property type="molecule type" value="Genomic_DNA"/>
</dbReference>
<evidence type="ECO:0008006" key="4">
    <source>
        <dbReference type="Google" id="ProtNLM"/>
    </source>
</evidence>
<proteinExistence type="predicted"/>
<gene>
    <name evidence="2" type="ORF">BE17_47675</name>
</gene>
<protein>
    <recommendedName>
        <fullName evidence="4">Integral membrane protein</fullName>
    </recommendedName>
</protein>
<organism evidence="2 3">
    <name type="scientific">Sorangium cellulosum</name>
    <name type="common">Polyangium cellulosum</name>
    <dbReference type="NCBI Taxonomy" id="56"/>
    <lineage>
        <taxon>Bacteria</taxon>
        <taxon>Pseudomonadati</taxon>
        <taxon>Myxococcota</taxon>
        <taxon>Polyangia</taxon>
        <taxon>Polyangiales</taxon>
        <taxon>Polyangiaceae</taxon>
        <taxon>Sorangium</taxon>
    </lineage>
</organism>
<keyword evidence="1" id="KW-0472">Membrane</keyword>
<evidence type="ECO:0000313" key="3">
    <source>
        <dbReference type="Proteomes" id="UP000075635"/>
    </source>
</evidence>
<dbReference type="Proteomes" id="UP000075635">
    <property type="component" value="Unassembled WGS sequence"/>
</dbReference>
<feature type="transmembrane region" description="Helical" evidence="1">
    <location>
        <begin position="50"/>
        <end position="74"/>
    </location>
</feature>
<keyword evidence="1" id="KW-0812">Transmembrane</keyword>
<accession>A0A150T3E9</accession>
<comment type="caution">
    <text evidence="2">The sequence shown here is derived from an EMBL/GenBank/DDBJ whole genome shotgun (WGS) entry which is preliminary data.</text>
</comment>
<sequence>MRQVDPRPESSTTDLVKEAIVEARQLIEVEVALARDEINQEISRAKTSGVALGAAAAAALLGVALVLVAIALAISPGPLPALLIGLGLVVLAIVVGLVGYGRAPKRPLERTRGRLGSDVRLVRERVV</sequence>
<reference evidence="2 3" key="1">
    <citation type="submission" date="2014-02" db="EMBL/GenBank/DDBJ databases">
        <title>The small core and large imbalanced accessory genome model reveals a collaborative survival strategy of Sorangium cellulosum strains in nature.</title>
        <authorList>
            <person name="Han K."/>
            <person name="Peng R."/>
            <person name="Blom J."/>
            <person name="Li Y.-Z."/>
        </authorList>
    </citation>
    <scope>NUCLEOTIDE SEQUENCE [LARGE SCALE GENOMIC DNA]</scope>
    <source>
        <strain evidence="2 3">So0011-07</strain>
    </source>
</reference>